<feature type="domain" description="HTH psq-type" evidence="2">
    <location>
        <begin position="22"/>
        <end position="61"/>
    </location>
</feature>
<name>A0AAW1L8C1_POPJA</name>
<reference evidence="3 4" key="1">
    <citation type="journal article" date="2024" name="BMC Genomics">
        <title>De novo assembly and annotation of Popillia japonica's genome with initial clues to its potential as an invasive pest.</title>
        <authorList>
            <person name="Cucini C."/>
            <person name="Boschi S."/>
            <person name="Funari R."/>
            <person name="Cardaioli E."/>
            <person name="Iannotti N."/>
            <person name="Marturano G."/>
            <person name="Paoli F."/>
            <person name="Bruttini M."/>
            <person name="Carapelli A."/>
            <person name="Frati F."/>
            <person name="Nardi F."/>
        </authorList>
    </citation>
    <scope>NUCLEOTIDE SEQUENCE [LARGE SCALE GENOMIC DNA]</scope>
    <source>
        <strain evidence="3">DMR45628</strain>
    </source>
</reference>
<organism evidence="3 4">
    <name type="scientific">Popillia japonica</name>
    <name type="common">Japanese beetle</name>
    <dbReference type="NCBI Taxonomy" id="7064"/>
    <lineage>
        <taxon>Eukaryota</taxon>
        <taxon>Metazoa</taxon>
        <taxon>Ecdysozoa</taxon>
        <taxon>Arthropoda</taxon>
        <taxon>Hexapoda</taxon>
        <taxon>Insecta</taxon>
        <taxon>Pterygota</taxon>
        <taxon>Neoptera</taxon>
        <taxon>Endopterygota</taxon>
        <taxon>Coleoptera</taxon>
        <taxon>Polyphaga</taxon>
        <taxon>Scarabaeiformia</taxon>
        <taxon>Scarabaeidae</taxon>
        <taxon>Rutelinae</taxon>
        <taxon>Popillia</taxon>
    </lineage>
</organism>
<proteinExistence type="predicted"/>
<evidence type="ECO:0000313" key="3">
    <source>
        <dbReference type="EMBL" id="KAK9729901.1"/>
    </source>
</evidence>
<comment type="subcellular location">
    <subcellularLocation>
        <location evidence="1">Nucleus</location>
    </subcellularLocation>
</comment>
<protein>
    <submittedName>
        <fullName evidence="3">CENP-B N-terminal DNA-binding domain</fullName>
    </submittedName>
</protein>
<evidence type="ECO:0000259" key="2">
    <source>
        <dbReference type="Pfam" id="PF05225"/>
    </source>
</evidence>
<dbReference type="EMBL" id="JASPKY010000156">
    <property type="protein sequence ID" value="KAK9729901.1"/>
    <property type="molecule type" value="Genomic_DNA"/>
</dbReference>
<sequence>MPRTYKRKLGARKYKDYSTENVETALTKIVDEGWSLRRAAAHYKIPFGTLNNKYYSRYTKKNGGQKVFSDNAERSFLNAACICGDWGFPLTITDLRLLAKNYLNEKGRNVGRFIDNVPGVKWAYSLLNRHKDEVSQKVAANIKRARANVSRETVNKYFDHLRETLKDVPVGNVIILNLLYLL</sequence>
<evidence type="ECO:0000256" key="1">
    <source>
        <dbReference type="ARBA" id="ARBA00004123"/>
    </source>
</evidence>
<evidence type="ECO:0000313" key="4">
    <source>
        <dbReference type="Proteomes" id="UP001458880"/>
    </source>
</evidence>
<dbReference type="GO" id="GO:0005634">
    <property type="term" value="C:nucleus"/>
    <property type="evidence" value="ECO:0007669"/>
    <property type="project" value="UniProtKB-SubCell"/>
</dbReference>
<accession>A0AAW1L8C1</accession>
<dbReference type="InterPro" id="IPR009057">
    <property type="entry name" value="Homeodomain-like_sf"/>
</dbReference>
<dbReference type="Proteomes" id="UP001458880">
    <property type="component" value="Unassembled WGS sequence"/>
</dbReference>
<dbReference type="Pfam" id="PF05225">
    <property type="entry name" value="HTH_psq"/>
    <property type="match status" value="1"/>
</dbReference>
<keyword evidence="4" id="KW-1185">Reference proteome</keyword>
<dbReference type="Gene3D" id="1.10.10.60">
    <property type="entry name" value="Homeodomain-like"/>
    <property type="match status" value="1"/>
</dbReference>
<dbReference type="InterPro" id="IPR007889">
    <property type="entry name" value="HTH_Psq"/>
</dbReference>
<comment type="caution">
    <text evidence="3">The sequence shown here is derived from an EMBL/GenBank/DDBJ whole genome shotgun (WGS) entry which is preliminary data.</text>
</comment>
<gene>
    <name evidence="3" type="ORF">QE152_g15656</name>
</gene>
<dbReference type="SUPFAM" id="SSF46689">
    <property type="entry name" value="Homeodomain-like"/>
    <property type="match status" value="1"/>
</dbReference>
<dbReference type="GO" id="GO:0003677">
    <property type="term" value="F:DNA binding"/>
    <property type="evidence" value="ECO:0007669"/>
    <property type="project" value="UniProtKB-KW"/>
</dbReference>
<keyword evidence="3" id="KW-0238">DNA-binding</keyword>
<dbReference type="AlphaFoldDB" id="A0AAW1L8C1"/>